<organism evidence="2 3">
    <name type="scientific">Brevundimonas lenta</name>
    <dbReference type="NCBI Taxonomy" id="424796"/>
    <lineage>
        <taxon>Bacteria</taxon>
        <taxon>Pseudomonadati</taxon>
        <taxon>Pseudomonadota</taxon>
        <taxon>Alphaproteobacteria</taxon>
        <taxon>Caulobacterales</taxon>
        <taxon>Caulobacteraceae</taxon>
        <taxon>Brevundimonas</taxon>
    </lineage>
</organism>
<keyword evidence="3" id="KW-1185">Reference proteome</keyword>
<evidence type="ECO:0008006" key="4">
    <source>
        <dbReference type="Google" id="ProtNLM"/>
    </source>
</evidence>
<comment type="caution">
    <text evidence="2">The sequence shown here is derived from an EMBL/GenBank/DDBJ whole genome shotgun (WGS) entry which is preliminary data.</text>
</comment>
<sequence length="520" mass="57376">MSSARSILLLALAPLAVAAWPFAAVAQTQPAAPAPDPASIQRQIDEIRAMKESMADQMGQLDARINALETELQATVPGITIPPPEVQQTVSAEPQPQIPGEAPILTTDTKTSPGSGAIVDAFDEIYDPNRGIVLAAGEWGELDVTLATYVRYLNQMGLDDSYTDSFGRTFDIDRRQEAQLQKVTFTFKGWLFDPKFRWLIFAWTANTSQGLGAQTVWAGNLTYKFNDALTVGGGIIALPTTRSTMYTYPHWLRVDNRTSADEYFRGSYTSGFWAEGEIVDRLYYRAVIANNLSTLGIDAGQLNDEFNTVSGALWWMPTTGEFGYAKGFGDFDWHEEVATLFGVSYTRSPEDAQSQPTEDNGFDNVQLRLSDGTNIFSPNAFAPGVQVDRATYQMASLNAGVKYRGWSFEGEYYARWIDDFEANGPLPVDDLFDHGFQLQTSFMPVRDTLQAYISASKIWGEFGNPGDVGVGLNWFPLHRRNLRLNGQLLYLNHSPVGGLAYPYAVGGNGWVLTTDAVLAF</sequence>
<keyword evidence="1" id="KW-0732">Signal</keyword>
<dbReference type="RefSeq" id="WP_221212419.1">
    <property type="nucleotide sequence ID" value="NZ_BAAAER010000003.1"/>
</dbReference>
<proteinExistence type="predicted"/>
<gene>
    <name evidence="2" type="ORF">GGR12_003187</name>
</gene>
<evidence type="ECO:0000313" key="3">
    <source>
        <dbReference type="Proteomes" id="UP000529946"/>
    </source>
</evidence>
<reference evidence="2 3" key="1">
    <citation type="submission" date="2020-08" db="EMBL/GenBank/DDBJ databases">
        <title>Genomic Encyclopedia of Type Strains, Phase IV (KMG-IV): sequencing the most valuable type-strain genomes for metagenomic binning, comparative biology and taxonomic classification.</title>
        <authorList>
            <person name="Goeker M."/>
        </authorList>
    </citation>
    <scope>NUCLEOTIDE SEQUENCE [LARGE SCALE GENOMIC DNA]</scope>
    <source>
        <strain evidence="2 3">DSM 23960</strain>
    </source>
</reference>
<dbReference type="AlphaFoldDB" id="A0A7W6JFN9"/>
<protein>
    <recommendedName>
        <fullName evidence="4">Porin</fullName>
    </recommendedName>
</protein>
<evidence type="ECO:0000313" key="2">
    <source>
        <dbReference type="EMBL" id="MBB4084299.1"/>
    </source>
</evidence>
<evidence type="ECO:0000256" key="1">
    <source>
        <dbReference type="SAM" id="SignalP"/>
    </source>
</evidence>
<feature type="chain" id="PRO_5031418314" description="Porin" evidence="1">
    <location>
        <begin position="27"/>
        <end position="520"/>
    </location>
</feature>
<feature type="signal peptide" evidence="1">
    <location>
        <begin position="1"/>
        <end position="26"/>
    </location>
</feature>
<name>A0A7W6JFN9_9CAUL</name>
<dbReference type="EMBL" id="JACIDM010000003">
    <property type="protein sequence ID" value="MBB4084299.1"/>
    <property type="molecule type" value="Genomic_DNA"/>
</dbReference>
<dbReference type="Proteomes" id="UP000529946">
    <property type="component" value="Unassembled WGS sequence"/>
</dbReference>
<accession>A0A7W6JFN9</accession>